<feature type="transmembrane region" description="Helical" evidence="1">
    <location>
        <begin position="193"/>
        <end position="214"/>
    </location>
</feature>
<dbReference type="EMBL" id="CP002379">
    <property type="protein sequence ID" value="ADX73876.1"/>
    <property type="molecule type" value="Genomic_DNA"/>
</dbReference>
<dbReference type="AlphaFoldDB" id="F0M9U6"/>
<feature type="transmembrane region" description="Helical" evidence="1">
    <location>
        <begin position="104"/>
        <end position="121"/>
    </location>
</feature>
<feature type="transmembrane region" description="Helical" evidence="1">
    <location>
        <begin position="220"/>
        <end position="239"/>
    </location>
</feature>
<evidence type="ECO:0000256" key="1">
    <source>
        <dbReference type="SAM" id="Phobius"/>
    </source>
</evidence>
<dbReference type="HOGENOM" id="CLU_017691_2_0_11"/>
<keyword evidence="1" id="KW-1133">Transmembrane helix</keyword>
<feature type="transmembrane region" description="Helical" evidence="1">
    <location>
        <begin position="300"/>
        <end position="322"/>
    </location>
</feature>
<feature type="transmembrane region" description="Helical" evidence="1">
    <location>
        <begin position="409"/>
        <end position="429"/>
    </location>
</feature>
<dbReference type="STRING" id="930171.Asphe3_27580"/>
<gene>
    <name evidence="2" type="ordered locus">Asphe3_27580</name>
</gene>
<dbReference type="InterPro" id="IPR046671">
    <property type="entry name" value="DUF6541"/>
</dbReference>
<feature type="transmembrane region" description="Helical" evidence="1">
    <location>
        <begin position="251"/>
        <end position="271"/>
    </location>
</feature>
<reference evidence="2 3" key="1">
    <citation type="journal article" date="2011" name="Stand. Genomic Sci.">
        <title>Complete genome sequence of Arthrobacter phenanthrenivorans type strain (Sphe3).</title>
        <authorList>
            <person name="Kallimanis A."/>
            <person name="Labutti K.M."/>
            <person name="Lapidus A."/>
            <person name="Clum A."/>
            <person name="Lykidis A."/>
            <person name="Mavromatis K."/>
            <person name="Pagani I."/>
            <person name="Liolios K."/>
            <person name="Ivanova N."/>
            <person name="Goodwin L."/>
            <person name="Pitluck S."/>
            <person name="Chen A."/>
            <person name="Palaniappan K."/>
            <person name="Markowitz V."/>
            <person name="Bristow J."/>
            <person name="Velentzas A.D."/>
            <person name="Perisynakis A."/>
            <person name="Ouzounis C.C."/>
            <person name="Kyrpides N.C."/>
            <person name="Koukkou A.I."/>
            <person name="Drainas C."/>
        </authorList>
    </citation>
    <scope>NUCLEOTIDE SEQUENCE [LARGE SCALE GENOMIC DNA]</scope>
    <source>
        <strain evidence="3">DSM 18606 / JCM 16027 / LMG 23796 / Sphe3</strain>
    </source>
</reference>
<keyword evidence="1" id="KW-0812">Transmembrane</keyword>
<evidence type="ECO:0000313" key="3">
    <source>
        <dbReference type="Proteomes" id="UP000008639"/>
    </source>
</evidence>
<dbReference type="Pfam" id="PF20176">
    <property type="entry name" value="DUF6541"/>
    <property type="match status" value="1"/>
</dbReference>
<name>F0M9U6_PSEPM</name>
<feature type="transmembrane region" description="Helical" evidence="1">
    <location>
        <begin position="386"/>
        <end position="402"/>
    </location>
</feature>
<feature type="transmembrane region" description="Helical" evidence="1">
    <location>
        <begin position="64"/>
        <end position="84"/>
    </location>
</feature>
<feature type="transmembrane region" description="Helical" evidence="1">
    <location>
        <begin position="334"/>
        <end position="356"/>
    </location>
</feature>
<feature type="transmembrane region" description="Helical" evidence="1">
    <location>
        <begin position="476"/>
        <end position="495"/>
    </location>
</feature>
<dbReference type="KEGG" id="apn:Asphe3_27580"/>
<feature type="transmembrane region" description="Helical" evidence="1">
    <location>
        <begin position="449"/>
        <end position="469"/>
    </location>
</feature>
<evidence type="ECO:0000313" key="2">
    <source>
        <dbReference type="EMBL" id="ADX73876.1"/>
    </source>
</evidence>
<dbReference type="Proteomes" id="UP000008639">
    <property type="component" value="Chromosome"/>
</dbReference>
<proteinExistence type="predicted"/>
<dbReference type="RefSeq" id="WP_013601785.1">
    <property type="nucleotide sequence ID" value="NC_015145.1"/>
</dbReference>
<protein>
    <submittedName>
        <fullName evidence="2">Uncharacterized protein</fullName>
    </submittedName>
</protein>
<keyword evidence="1" id="KW-0472">Membrane</keyword>
<sequence>MEWVLALPGLAGAAAVLLCPGLLLGWALGLRHVWMISLAPVLTASLVAVSTLAAWWLHIGWNVGVFAVTAVFFAGAVLVMVRLISKRWPDSFAWWPAGDTAGAAYWIALLIGGFFLAVRYVQIVERPGNINQGIDTPFHLNLVQQILNSGDGSPFSVRALMGEPAGFYPQIWHALVALTAQVTRLPVVEAANVLNFAIVAVSWPLGVLLLVYLVVGPKTVALVCAGVATAGFFAFPFTVMQSQKSDFGPLFPYMLAVTFLPPLIAVLATALKFGNRTPMPWPLAAATLALGLPGLVNTHMSGLVALVGLSTTFAVVAALRSFRELKQRRSDLYGYLKWTALWITAFSAGLIVWAVVRPWTTTWDPIDTFPAAAGSVLLTAPTHGDVAWALAALTLIGTAQLVRQPTARWFLASYGGAVALYLVAAAVPASAPLVRELIIGAWYGDPPRLAALLPMFWAVFAGAAGAWIFESLKRYRVRWVVPVGIAALSVSIVIWPTNSETAPGRERTYALADASPLLSPNELELLSRLGTHVPRDAVIANNPWDGSSTAYAIADRRVLFAHAYAGSNPDRLLAAERLNRADPESDVCEAVKRENIQFLLDFGGHYVDPKRKEVNEFPGIEVPDNSSAFVKVDQEGDAALYRFVGCES</sequence>
<dbReference type="eggNOG" id="COG5617">
    <property type="taxonomic scope" value="Bacteria"/>
</dbReference>
<accession>F0M9U6</accession>
<feature type="transmembrane region" description="Helical" evidence="1">
    <location>
        <begin position="35"/>
        <end position="57"/>
    </location>
</feature>
<organism evidence="2 3">
    <name type="scientific">Pseudarthrobacter phenanthrenivorans (strain DSM 18606 / JCM 16027 / LMG 23796 / Sphe3)</name>
    <name type="common">Arthrobacter phenanthrenivorans</name>
    <dbReference type="NCBI Taxonomy" id="930171"/>
    <lineage>
        <taxon>Bacteria</taxon>
        <taxon>Bacillati</taxon>
        <taxon>Actinomycetota</taxon>
        <taxon>Actinomycetes</taxon>
        <taxon>Micrococcales</taxon>
        <taxon>Micrococcaceae</taxon>
        <taxon>Pseudarthrobacter</taxon>
    </lineage>
</organism>